<dbReference type="AlphaFoldDB" id="G4YLP7"/>
<dbReference type="KEGG" id="psoj:PHYSODRAFT_263910"/>
<proteinExistence type="predicted"/>
<sequence length="296" mass="32531">MVTTADEALLMKVVAFRSVGWPRLVAASERAFASSDASLESVMQRCSSLCALAETVSTNLLDGQELLQQDDILDELATIQQKKASVVQTIEKVQRVLRDLDALESLGGMVQNMNIQRVLTGAANTTTTRMESKAQQDKAALKTAEGEMQTAVQRAIEAFNGGAEPAQRGLEVIEKVMAWQARVQVMTAQMDPSLQPKYAMDMSVYSQLTTAATDMQAAFVKADAARLEGEQCVQRLTAMMQPELSQQERDRQDESITAAMDTLEELKRLTSERQKAVDIVQATLGSFERQKYISVA</sequence>
<dbReference type="GeneID" id="20639549"/>
<dbReference type="Proteomes" id="UP000002640">
    <property type="component" value="Unassembled WGS sequence"/>
</dbReference>
<dbReference type="InParanoid" id="G4YLP7"/>
<protein>
    <submittedName>
        <fullName evidence="1">Uncharacterized protein</fullName>
    </submittedName>
</protein>
<keyword evidence="2" id="KW-1185">Reference proteome</keyword>
<reference evidence="1 2" key="1">
    <citation type="journal article" date="2006" name="Science">
        <title>Phytophthora genome sequences uncover evolutionary origins and mechanisms of pathogenesis.</title>
        <authorList>
            <person name="Tyler B.M."/>
            <person name="Tripathy S."/>
            <person name="Zhang X."/>
            <person name="Dehal P."/>
            <person name="Jiang R.H."/>
            <person name="Aerts A."/>
            <person name="Arredondo F.D."/>
            <person name="Baxter L."/>
            <person name="Bensasson D."/>
            <person name="Beynon J.L."/>
            <person name="Chapman J."/>
            <person name="Damasceno C.M."/>
            <person name="Dorrance A.E."/>
            <person name="Dou D."/>
            <person name="Dickerman A.W."/>
            <person name="Dubchak I.L."/>
            <person name="Garbelotto M."/>
            <person name="Gijzen M."/>
            <person name="Gordon S.G."/>
            <person name="Govers F."/>
            <person name="Grunwald N.J."/>
            <person name="Huang W."/>
            <person name="Ivors K.L."/>
            <person name="Jones R.W."/>
            <person name="Kamoun S."/>
            <person name="Krampis K."/>
            <person name="Lamour K.H."/>
            <person name="Lee M.K."/>
            <person name="McDonald W.H."/>
            <person name="Medina M."/>
            <person name="Meijer H.J."/>
            <person name="Nordberg E.K."/>
            <person name="Maclean D.J."/>
            <person name="Ospina-Giraldo M.D."/>
            <person name="Morris P.F."/>
            <person name="Phuntumart V."/>
            <person name="Putnam N.H."/>
            <person name="Rash S."/>
            <person name="Rose J.K."/>
            <person name="Sakihama Y."/>
            <person name="Salamov A.A."/>
            <person name="Savidor A."/>
            <person name="Scheuring C.F."/>
            <person name="Smith B.M."/>
            <person name="Sobral B.W."/>
            <person name="Terry A."/>
            <person name="Torto-Alalibo T.A."/>
            <person name="Win J."/>
            <person name="Xu Z."/>
            <person name="Zhang H."/>
            <person name="Grigoriev I.V."/>
            <person name="Rokhsar D.S."/>
            <person name="Boore J.L."/>
        </authorList>
    </citation>
    <scope>NUCLEOTIDE SEQUENCE [LARGE SCALE GENOMIC DNA]</scope>
    <source>
        <strain evidence="1 2">P6497</strain>
    </source>
</reference>
<gene>
    <name evidence="1" type="ORF">PHYSODRAFT_263910</name>
</gene>
<accession>G4YLP7</accession>
<dbReference type="EMBL" id="JH159151">
    <property type="protein sequence ID" value="EGZ30528.1"/>
    <property type="molecule type" value="Genomic_DNA"/>
</dbReference>
<name>G4YLP7_PHYSP</name>
<dbReference type="RefSeq" id="XP_009517803.1">
    <property type="nucleotide sequence ID" value="XM_009519508.1"/>
</dbReference>
<evidence type="ECO:0000313" key="2">
    <source>
        <dbReference type="Proteomes" id="UP000002640"/>
    </source>
</evidence>
<dbReference type="SMR" id="G4YLP7"/>
<organism evidence="1 2">
    <name type="scientific">Phytophthora sojae (strain P6497)</name>
    <name type="common">Soybean stem and root rot agent</name>
    <name type="synonym">Phytophthora megasperma f. sp. glycines</name>
    <dbReference type="NCBI Taxonomy" id="1094619"/>
    <lineage>
        <taxon>Eukaryota</taxon>
        <taxon>Sar</taxon>
        <taxon>Stramenopiles</taxon>
        <taxon>Oomycota</taxon>
        <taxon>Peronosporomycetes</taxon>
        <taxon>Peronosporales</taxon>
        <taxon>Peronosporaceae</taxon>
        <taxon>Phytophthora</taxon>
    </lineage>
</organism>
<evidence type="ECO:0000313" key="1">
    <source>
        <dbReference type="EMBL" id="EGZ30528.1"/>
    </source>
</evidence>